<accession>A0ABU9ASK6</accession>
<organism evidence="1 2">
    <name type="scientific">Luteolibacter soli</name>
    <dbReference type="NCBI Taxonomy" id="3135280"/>
    <lineage>
        <taxon>Bacteria</taxon>
        <taxon>Pseudomonadati</taxon>
        <taxon>Verrucomicrobiota</taxon>
        <taxon>Verrucomicrobiia</taxon>
        <taxon>Verrucomicrobiales</taxon>
        <taxon>Verrucomicrobiaceae</taxon>
        <taxon>Luteolibacter</taxon>
    </lineage>
</organism>
<comment type="caution">
    <text evidence="1">The sequence shown here is derived from an EMBL/GenBank/DDBJ whole genome shotgun (WGS) entry which is preliminary data.</text>
</comment>
<dbReference type="RefSeq" id="WP_341404312.1">
    <property type="nucleotide sequence ID" value="NZ_JBBUKT010000003.1"/>
</dbReference>
<keyword evidence="2" id="KW-1185">Reference proteome</keyword>
<gene>
    <name evidence="1" type="ORF">WKV53_09405</name>
</gene>
<evidence type="ECO:0000313" key="1">
    <source>
        <dbReference type="EMBL" id="MEK7950711.1"/>
    </source>
</evidence>
<protein>
    <submittedName>
        <fullName evidence="1">Uncharacterized protein</fullName>
    </submittedName>
</protein>
<proteinExistence type="predicted"/>
<evidence type="ECO:0000313" key="2">
    <source>
        <dbReference type="Proteomes" id="UP001371305"/>
    </source>
</evidence>
<name>A0ABU9ASK6_9BACT</name>
<dbReference type="Proteomes" id="UP001371305">
    <property type="component" value="Unassembled WGS sequence"/>
</dbReference>
<dbReference type="EMBL" id="JBBUKT010000003">
    <property type="protein sequence ID" value="MEK7950711.1"/>
    <property type="molecule type" value="Genomic_DNA"/>
</dbReference>
<reference evidence="1 2" key="1">
    <citation type="submission" date="2024-04" db="EMBL/GenBank/DDBJ databases">
        <title>Luteolibacter sp. isolated from soil.</title>
        <authorList>
            <person name="An J."/>
        </authorList>
    </citation>
    <scope>NUCLEOTIDE SEQUENCE [LARGE SCALE GENOMIC DNA]</scope>
    <source>
        <strain evidence="1 2">Y139</strain>
    </source>
</reference>
<sequence>MKEGEYYLHVDEAIPRVTFKTESFKGAKAGLADLKNCRKRMVLRRRLESASLRENRSRFAGTRLLRRGGGWLVDLFVTLARHKAYAATAEDDFQIAHLDRILVAMDQAILEIESQIAAFKAK</sequence>